<evidence type="ECO:0000256" key="1">
    <source>
        <dbReference type="SAM" id="SignalP"/>
    </source>
</evidence>
<dbReference type="RefSeq" id="WP_214362980.1">
    <property type="nucleotide sequence ID" value="NZ_JAEKFT010000023.1"/>
</dbReference>
<reference evidence="3" key="1">
    <citation type="journal article" date="2022" name="ISME J.">
        <title>Genetic and phylogenetic analysis of dissimilatory iodate-reducing bacteria identifies potential niches across the world's oceans.</title>
        <authorList>
            <person name="Reyes-Umana V."/>
            <person name="Henning Z."/>
            <person name="Lee K."/>
            <person name="Barnum T.P."/>
            <person name="Coates J.D."/>
        </authorList>
    </citation>
    <scope>NUCLEOTIDE SEQUENCE [LARGE SCALE GENOMIC DNA]</scope>
    <source>
        <strain evidence="3">IR12</strain>
    </source>
</reference>
<accession>A0A944H940</accession>
<feature type="chain" id="PRO_5037420883" evidence="1">
    <location>
        <begin position="21"/>
        <end position="73"/>
    </location>
</feature>
<evidence type="ECO:0000313" key="3">
    <source>
        <dbReference type="Proteomes" id="UP000694660"/>
    </source>
</evidence>
<organism evidence="2 3">
    <name type="scientific">Denitromonas iodatirespirans</name>
    <dbReference type="NCBI Taxonomy" id="2795389"/>
    <lineage>
        <taxon>Bacteria</taxon>
        <taxon>Pseudomonadati</taxon>
        <taxon>Pseudomonadota</taxon>
        <taxon>Betaproteobacteria</taxon>
        <taxon>Rhodocyclales</taxon>
        <taxon>Zoogloeaceae</taxon>
        <taxon>Denitromonas</taxon>
    </lineage>
</organism>
<keyword evidence="2" id="KW-0614">Plasmid</keyword>
<dbReference type="EMBL" id="JAEKFT010000023">
    <property type="protein sequence ID" value="MBT0963008.1"/>
    <property type="molecule type" value="Genomic_DNA"/>
</dbReference>
<evidence type="ECO:0000313" key="2">
    <source>
        <dbReference type="EMBL" id="MBT0963008.1"/>
    </source>
</evidence>
<feature type="signal peptide" evidence="1">
    <location>
        <begin position="1"/>
        <end position="20"/>
    </location>
</feature>
<keyword evidence="3" id="KW-1185">Reference proteome</keyword>
<geneLocation type="plasmid" evidence="2">
    <name>unnamed1</name>
</geneLocation>
<dbReference type="AlphaFoldDB" id="A0A944H940"/>
<name>A0A944H940_DENI1</name>
<keyword evidence="1" id="KW-0732">Signal</keyword>
<comment type="caution">
    <text evidence="2">The sequence shown here is derived from an EMBL/GenBank/DDBJ whole genome shotgun (WGS) entry which is preliminary data.</text>
</comment>
<dbReference type="Proteomes" id="UP000694660">
    <property type="component" value="Unassembled WGS sequence"/>
</dbReference>
<protein>
    <submittedName>
        <fullName evidence="2">Uncharacterized protein</fullName>
    </submittedName>
</protein>
<proteinExistence type="predicted"/>
<sequence length="73" mass="7882">MSKTVIYVAIAAVVVAGASAAIYLNSTTNVTVERNASTPSQTIVITKEERVRPPHGRFEDRPVLVFPGVNDKQ</sequence>
<gene>
    <name evidence="2" type="ORF">I8J34_17640</name>
</gene>